<name>A0A8K0GG65_IGNLU</name>
<dbReference type="OrthoDB" id="9974421at2759"/>
<dbReference type="FunFam" id="3.40.50.1820:FF:000057">
    <property type="entry name" value="Lipase"/>
    <property type="match status" value="1"/>
</dbReference>
<keyword evidence="3" id="KW-0378">Hydrolase</keyword>
<reference evidence="9" key="1">
    <citation type="submission" date="2019-08" db="EMBL/GenBank/DDBJ databases">
        <title>The genome of the North American firefly Photinus pyralis.</title>
        <authorList>
            <consortium name="Photinus pyralis genome working group"/>
            <person name="Fallon T.R."/>
            <person name="Sander Lower S.E."/>
            <person name="Weng J.-K."/>
        </authorList>
    </citation>
    <scope>NUCLEOTIDE SEQUENCE</scope>
    <source>
        <strain evidence="9">TRF0915ILg1</strain>
        <tissue evidence="9">Whole body</tissue>
    </source>
</reference>
<dbReference type="GO" id="GO:0016788">
    <property type="term" value="F:hydrolase activity, acting on ester bonds"/>
    <property type="evidence" value="ECO:0007669"/>
    <property type="project" value="InterPro"/>
</dbReference>
<evidence type="ECO:0000313" key="10">
    <source>
        <dbReference type="Proteomes" id="UP000801492"/>
    </source>
</evidence>
<dbReference type="InterPro" id="IPR025483">
    <property type="entry name" value="Lipase_euk"/>
</dbReference>
<feature type="active site" description="Nucleophile" evidence="7">
    <location>
        <position position="138"/>
    </location>
</feature>
<dbReference type="PANTHER" id="PTHR11005">
    <property type="entry name" value="LYSOSOMAL ACID LIPASE-RELATED"/>
    <property type="match status" value="1"/>
</dbReference>
<evidence type="ECO:0000313" key="9">
    <source>
        <dbReference type="EMBL" id="KAF2896923.1"/>
    </source>
</evidence>
<evidence type="ECO:0000256" key="3">
    <source>
        <dbReference type="ARBA" id="ARBA00022801"/>
    </source>
</evidence>
<feature type="non-terminal residue" evidence="9">
    <location>
        <position position="365"/>
    </location>
</feature>
<dbReference type="GO" id="GO:0016042">
    <property type="term" value="P:lipid catabolic process"/>
    <property type="evidence" value="ECO:0007669"/>
    <property type="project" value="UniProtKB-KW"/>
</dbReference>
<keyword evidence="6" id="KW-0325">Glycoprotein</keyword>
<keyword evidence="4" id="KW-0442">Lipid degradation</keyword>
<evidence type="ECO:0000256" key="5">
    <source>
        <dbReference type="ARBA" id="ARBA00023098"/>
    </source>
</evidence>
<accession>A0A8K0GG65</accession>
<gene>
    <name evidence="9" type="ORF">ILUMI_09253</name>
</gene>
<dbReference type="InterPro" id="IPR006693">
    <property type="entry name" value="AB_hydrolase_lipase"/>
</dbReference>
<evidence type="ECO:0000256" key="7">
    <source>
        <dbReference type="PIRSR" id="PIRSR000862-1"/>
    </source>
</evidence>
<evidence type="ECO:0000259" key="8">
    <source>
        <dbReference type="Pfam" id="PF04083"/>
    </source>
</evidence>
<evidence type="ECO:0000256" key="2">
    <source>
        <dbReference type="ARBA" id="ARBA00022729"/>
    </source>
</evidence>
<dbReference type="Proteomes" id="UP000801492">
    <property type="component" value="Unassembled WGS sequence"/>
</dbReference>
<protein>
    <recommendedName>
        <fullName evidence="8">Partial AB-hydrolase lipase domain-containing protein</fullName>
    </recommendedName>
</protein>
<comment type="similarity">
    <text evidence="1">Belongs to the AB hydrolase superfamily. Lipase family.</text>
</comment>
<dbReference type="Pfam" id="PF04083">
    <property type="entry name" value="Abhydro_lipase"/>
    <property type="match status" value="1"/>
</dbReference>
<dbReference type="Gene3D" id="3.40.50.1820">
    <property type="entry name" value="alpha/beta hydrolase"/>
    <property type="match status" value="1"/>
</dbReference>
<comment type="caution">
    <text evidence="9">The sequence shown here is derived from an EMBL/GenBank/DDBJ whole genome shotgun (WGS) entry which is preliminary data.</text>
</comment>
<evidence type="ECO:0000256" key="4">
    <source>
        <dbReference type="ARBA" id="ARBA00022963"/>
    </source>
</evidence>
<dbReference type="InterPro" id="IPR029058">
    <property type="entry name" value="AB_hydrolase_fold"/>
</dbReference>
<keyword evidence="10" id="KW-1185">Reference proteome</keyword>
<keyword evidence="5" id="KW-0443">Lipid metabolism</keyword>
<dbReference type="AlphaFoldDB" id="A0A8K0GG65"/>
<sequence length="365" mass="41680">RQLIEKYGFPFENHTVTTADGYILEIHRIPHGRNKFAYHGGPPVLIVPGTLSGSADYVNMGIEKSLGFILADHGYDVWLANHRGTTWSRKHVRLNPDVDKEEFWDFSFQQVGYYDLPACINHILRVTKQGMLFYIGHSQGATSFFVLTSERPEYNSKIRLMVGLAPAAYFGHSRSLIFPFLVKFQDEVLAFIKRYQFYEIMRHSPWYGIFGATFCNACLPFQDICASVFYILAGYSPAQLNKTMIPVIATNSPAGGSFKQLIHYSQLFASKLFRKYDYGPEGNMKKYKQPEPPSYKLSKITAPVALYYGDKDIICSKEDIDHSASEMKNVIVNKCVPGFNHLDVVWGNDVVELIFHEVLELMKRH</sequence>
<keyword evidence="2" id="KW-0732">Signal</keyword>
<feature type="active site" description="Charge relay system" evidence="7">
    <location>
        <position position="312"/>
    </location>
</feature>
<dbReference type="PIRSF" id="PIRSF000862">
    <property type="entry name" value="Steryl_ester_lip"/>
    <property type="match status" value="1"/>
</dbReference>
<organism evidence="9 10">
    <name type="scientific">Ignelater luminosus</name>
    <name type="common">Cucubano</name>
    <name type="synonym">Pyrophorus luminosus</name>
    <dbReference type="NCBI Taxonomy" id="2038154"/>
    <lineage>
        <taxon>Eukaryota</taxon>
        <taxon>Metazoa</taxon>
        <taxon>Ecdysozoa</taxon>
        <taxon>Arthropoda</taxon>
        <taxon>Hexapoda</taxon>
        <taxon>Insecta</taxon>
        <taxon>Pterygota</taxon>
        <taxon>Neoptera</taxon>
        <taxon>Endopterygota</taxon>
        <taxon>Coleoptera</taxon>
        <taxon>Polyphaga</taxon>
        <taxon>Elateriformia</taxon>
        <taxon>Elateroidea</taxon>
        <taxon>Elateridae</taxon>
        <taxon>Agrypninae</taxon>
        <taxon>Pyrophorini</taxon>
        <taxon>Ignelater</taxon>
    </lineage>
</organism>
<dbReference type="EMBL" id="VTPC01004636">
    <property type="protein sequence ID" value="KAF2896923.1"/>
    <property type="molecule type" value="Genomic_DNA"/>
</dbReference>
<evidence type="ECO:0000256" key="6">
    <source>
        <dbReference type="ARBA" id="ARBA00023180"/>
    </source>
</evidence>
<evidence type="ECO:0000256" key="1">
    <source>
        <dbReference type="ARBA" id="ARBA00010701"/>
    </source>
</evidence>
<dbReference type="SUPFAM" id="SSF53474">
    <property type="entry name" value="alpha/beta-Hydrolases"/>
    <property type="match status" value="1"/>
</dbReference>
<feature type="domain" description="Partial AB-hydrolase lipase" evidence="8">
    <location>
        <begin position="2"/>
        <end position="60"/>
    </location>
</feature>
<feature type="active site" description="Charge relay system" evidence="7">
    <location>
        <position position="341"/>
    </location>
</feature>
<proteinExistence type="inferred from homology"/>